<dbReference type="AlphaFoldDB" id="A0A8T8SRR1"/>
<evidence type="ECO:0000313" key="2">
    <source>
        <dbReference type="Proteomes" id="UP000077671"/>
    </source>
</evidence>
<name>A0A8T8SRR1_9BASI</name>
<organism evidence="1 2">
    <name type="scientific">Tilletia caries</name>
    <name type="common">wheat bunt fungus</name>
    <dbReference type="NCBI Taxonomy" id="13290"/>
    <lineage>
        <taxon>Eukaryota</taxon>
        <taxon>Fungi</taxon>
        <taxon>Dikarya</taxon>
        <taxon>Basidiomycota</taxon>
        <taxon>Ustilaginomycotina</taxon>
        <taxon>Exobasidiomycetes</taxon>
        <taxon>Tilletiales</taxon>
        <taxon>Tilletiaceae</taxon>
        <taxon>Tilletia</taxon>
    </lineage>
</organism>
<reference evidence="1" key="1">
    <citation type="submission" date="2016-04" db="EMBL/GenBank/DDBJ databases">
        <authorList>
            <person name="Nguyen H.D."/>
            <person name="Kesanakurti P."/>
            <person name="Cullis J."/>
            <person name="Levesque C.A."/>
            <person name="Hambleton S."/>
        </authorList>
    </citation>
    <scope>NUCLEOTIDE SEQUENCE</scope>
    <source>
        <strain evidence="1">DAOMC 238032</strain>
    </source>
</reference>
<evidence type="ECO:0000313" key="1">
    <source>
        <dbReference type="EMBL" id="KAE8245651.1"/>
    </source>
</evidence>
<protein>
    <submittedName>
        <fullName evidence="1">Uncharacterized protein</fullName>
    </submittedName>
</protein>
<accession>A0A8T8SRR1</accession>
<dbReference type="Proteomes" id="UP000077671">
    <property type="component" value="Unassembled WGS sequence"/>
</dbReference>
<proteinExistence type="predicted"/>
<dbReference type="EMBL" id="LWDD02001773">
    <property type="protein sequence ID" value="KAE8245651.1"/>
    <property type="molecule type" value="Genomic_DNA"/>
</dbReference>
<reference evidence="1" key="2">
    <citation type="journal article" date="2019" name="IMA Fungus">
        <title>Genome sequencing and comparison of five Tilletia species to identify candidate genes for the detection of regulated species infecting wheat.</title>
        <authorList>
            <person name="Nguyen H.D.T."/>
            <person name="Sultana T."/>
            <person name="Kesanakurti P."/>
            <person name="Hambleton S."/>
        </authorList>
    </citation>
    <scope>NUCLEOTIDE SEQUENCE</scope>
    <source>
        <strain evidence="1">DAOMC 238032</strain>
    </source>
</reference>
<gene>
    <name evidence="1" type="ORF">A4X03_0g7460</name>
</gene>
<feature type="non-terminal residue" evidence="1">
    <location>
        <position position="1"/>
    </location>
</feature>
<sequence>AERRPGVRAPGIYSGKILSPVFISGNGVLVHVEANRKSGRIIGKVFFTKTTGWLDYTLEVEFEDTLRFNAWLLPPPPPPRTVVNFDAILNCVDEDGTVRAFLRRIVAVEPASSSLLAALKNEKVTVNNRASLILEARSKRVKLTHTPSTVAEPSTDTTLVETPIKEAPSIAIARTLQPRRKRMLLPRTVRHHPRRVQLQPTENNESVRNDGLCPFL</sequence>
<comment type="caution">
    <text evidence="1">The sequence shown here is derived from an EMBL/GenBank/DDBJ whole genome shotgun (WGS) entry which is preliminary data.</text>
</comment>